<proteinExistence type="predicted"/>
<name>A0A642UX58_DIURU</name>
<feature type="compositionally biased region" description="Basic and acidic residues" evidence="1">
    <location>
        <begin position="53"/>
        <end position="62"/>
    </location>
</feature>
<dbReference type="Proteomes" id="UP000449547">
    <property type="component" value="Unassembled WGS sequence"/>
</dbReference>
<dbReference type="AlphaFoldDB" id="A0A642UX58"/>
<dbReference type="RefSeq" id="XP_034014450.1">
    <property type="nucleotide sequence ID" value="XM_034159069.1"/>
</dbReference>
<dbReference type="VEuPathDB" id="FungiDB:DIURU_000783"/>
<dbReference type="EMBL" id="SWFT01000027">
    <property type="protein sequence ID" value="KAA8907099.1"/>
    <property type="molecule type" value="Genomic_DNA"/>
</dbReference>
<keyword evidence="3" id="KW-1185">Reference proteome</keyword>
<gene>
    <name evidence="2" type="ORF">DIURU_000783</name>
</gene>
<accession>A0A642UX58</accession>
<evidence type="ECO:0000313" key="2">
    <source>
        <dbReference type="EMBL" id="KAA8907099.1"/>
    </source>
</evidence>
<feature type="region of interest" description="Disordered" evidence="1">
    <location>
        <begin position="41"/>
        <end position="62"/>
    </location>
</feature>
<comment type="caution">
    <text evidence="2">The sequence shown here is derived from an EMBL/GenBank/DDBJ whole genome shotgun (WGS) entry which is preliminary data.</text>
</comment>
<protein>
    <submittedName>
        <fullName evidence="2">Uncharacterized protein</fullName>
    </submittedName>
</protein>
<evidence type="ECO:0000313" key="3">
    <source>
        <dbReference type="Proteomes" id="UP000449547"/>
    </source>
</evidence>
<reference evidence="2 3" key="1">
    <citation type="submission" date="2019-07" db="EMBL/GenBank/DDBJ databases">
        <title>Genome assembly of two rare yeast pathogens: Diutina rugosa and Trichomonascus ciferrii.</title>
        <authorList>
            <person name="Mixao V."/>
            <person name="Saus E."/>
            <person name="Hansen A."/>
            <person name="Lass-Flor C."/>
            <person name="Gabaldon T."/>
        </authorList>
    </citation>
    <scope>NUCLEOTIDE SEQUENCE [LARGE SCALE GENOMIC DNA]</scope>
    <source>
        <strain evidence="2 3">CBS 613</strain>
    </source>
</reference>
<organism evidence="2 3">
    <name type="scientific">Diutina rugosa</name>
    <name type="common">Yeast</name>
    <name type="synonym">Candida rugosa</name>
    <dbReference type="NCBI Taxonomy" id="5481"/>
    <lineage>
        <taxon>Eukaryota</taxon>
        <taxon>Fungi</taxon>
        <taxon>Dikarya</taxon>
        <taxon>Ascomycota</taxon>
        <taxon>Saccharomycotina</taxon>
        <taxon>Pichiomycetes</taxon>
        <taxon>Debaryomycetaceae</taxon>
        <taxon>Diutina</taxon>
    </lineage>
</organism>
<sequence>MVTTTRKRLAWSGVAAATIGALVLRTYPHLRQEIINWLEGVPQPSGDEDEVKDDTRPSTPTREKITLSSATVERIVREKPEHPVLAPTAVDVPASSRQVLLRQVSFYFR</sequence>
<evidence type="ECO:0000256" key="1">
    <source>
        <dbReference type="SAM" id="MobiDB-lite"/>
    </source>
</evidence>
<dbReference type="GeneID" id="54779436"/>